<dbReference type="SUPFAM" id="SSF63380">
    <property type="entry name" value="Riboflavin synthase domain-like"/>
    <property type="match status" value="1"/>
</dbReference>
<dbReference type="CDD" id="cd06193">
    <property type="entry name" value="siderophore_interacting"/>
    <property type="match status" value="1"/>
</dbReference>
<keyword evidence="3" id="KW-1185">Reference proteome</keyword>
<dbReference type="Pfam" id="PF08021">
    <property type="entry name" value="FAD_binding_9"/>
    <property type="match status" value="1"/>
</dbReference>
<dbReference type="Gene3D" id="2.40.30.10">
    <property type="entry name" value="Translation factors"/>
    <property type="match status" value="1"/>
</dbReference>
<dbReference type="Gene3D" id="3.40.50.80">
    <property type="entry name" value="Nucleotide-binding domain of ferredoxin-NADP reductase (FNR) module"/>
    <property type="match status" value="1"/>
</dbReference>
<dbReference type="InterPro" id="IPR017927">
    <property type="entry name" value="FAD-bd_FR_type"/>
</dbReference>
<dbReference type="InterPro" id="IPR039261">
    <property type="entry name" value="FNR_nucleotide-bd"/>
</dbReference>
<gene>
    <name evidence="2" type="ORF">RZN05_04410</name>
</gene>
<dbReference type="InterPro" id="IPR039374">
    <property type="entry name" value="SIP_fam"/>
</dbReference>
<dbReference type="Proteomes" id="UP001273531">
    <property type="component" value="Unassembled WGS sequence"/>
</dbReference>
<accession>A0ABU3Y487</accession>
<name>A0ABU3Y487_9SPHN</name>
<evidence type="ECO:0000259" key="1">
    <source>
        <dbReference type="PROSITE" id="PS51384"/>
    </source>
</evidence>
<protein>
    <submittedName>
        <fullName evidence="2">Siderophore-interacting protein</fullName>
    </submittedName>
</protein>
<feature type="domain" description="FAD-binding FR-type" evidence="1">
    <location>
        <begin position="25"/>
        <end position="125"/>
    </location>
</feature>
<dbReference type="RefSeq" id="WP_317225412.1">
    <property type="nucleotide sequence ID" value="NZ_JAWJEJ010000001.1"/>
</dbReference>
<dbReference type="EMBL" id="JAWJEJ010000001">
    <property type="protein sequence ID" value="MDV3456216.1"/>
    <property type="molecule type" value="Genomic_DNA"/>
</dbReference>
<evidence type="ECO:0000313" key="2">
    <source>
        <dbReference type="EMBL" id="MDV3456216.1"/>
    </source>
</evidence>
<proteinExistence type="predicted"/>
<dbReference type="PANTHER" id="PTHR30157">
    <property type="entry name" value="FERRIC REDUCTASE, NADPH-DEPENDENT"/>
    <property type="match status" value="1"/>
</dbReference>
<sequence length="249" mass="26405">MATVDKAVAQEAGASGSLSRFLIRLLMKRATVTANEALGDRFRLVTLEGPGLRDMAWTPGQKIQIAMGSAFAARTYTPLTWNAVEGRTCILGYAHGVGPGSDWLRAAVPGSSCDIFGPRASLNMARPGGPLAIFGDETSFGLAYALGQRDEPAEAVTAVLEVGDIETSRSVAAQLQLQGCTLISRQPEGVHLSEFESKLPALADTGATFILTGRAGSIQRARRTLKTLLVPSKRIRTKAHWTPGKTGLD</sequence>
<dbReference type="PANTHER" id="PTHR30157:SF0">
    <property type="entry name" value="NADPH-DEPENDENT FERRIC-CHELATE REDUCTASE"/>
    <property type="match status" value="1"/>
</dbReference>
<dbReference type="InterPro" id="IPR013113">
    <property type="entry name" value="SIP_FAD-bd"/>
</dbReference>
<organism evidence="2 3">
    <name type="scientific">Sphingomonas agrestis</name>
    <dbReference type="NCBI Taxonomy" id="3080540"/>
    <lineage>
        <taxon>Bacteria</taxon>
        <taxon>Pseudomonadati</taxon>
        <taxon>Pseudomonadota</taxon>
        <taxon>Alphaproteobacteria</taxon>
        <taxon>Sphingomonadales</taxon>
        <taxon>Sphingomonadaceae</taxon>
        <taxon>Sphingomonas</taxon>
    </lineage>
</organism>
<reference evidence="2 3" key="1">
    <citation type="submission" date="2023-10" db="EMBL/GenBank/DDBJ databases">
        <title>Sphingomonas sp. HF-S4 16S ribosomal RNA gene Genome sequencing and assembly.</title>
        <authorList>
            <person name="Lee H."/>
        </authorList>
    </citation>
    <scope>NUCLEOTIDE SEQUENCE [LARGE SCALE GENOMIC DNA]</scope>
    <source>
        <strain evidence="2 3">HF-S4</strain>
    </source>
</reference>
<dbReference type="InterPro" id="IPR017938">
    <property type="entry name" value="Riboflavin_synthase-like_b-brl"/>
</dbReference>
<comment type="caution">
    <text evidence="2">The sequence shown here is derived from an EMBL/GenBank/DDBJ whole genome shotgun (WGS) entry which is preliminary data.</text>
</comment>
<dbReference type="PROSITE" id="PS51384">
    <property type="entry name" value="FAD_FR"/>
    <property type="match status" value="1"/>
</dbReference>
<evidence type="ECO:0000313" key="3">
    <source>
        <dbReference type="Proteomes" id="UP001273531"/>
    </source>
</evidence>